<dbReference type="EMBL" id="JBEHCU010005824">
    <property type="protein sequence ID" value="KAL1398635.1"/>
    <property type="molecule type" value="Genomic_DNA"/>
</dbReference>
<evidence type="ECO:0000313" key="2">
    <source>
        <dbReference type="Proteomes" id="UP001562425"/>
    </source>
</evidence>
<dbReference type="Proteomes" id="UP001562425">
    <property type="component" value="Unassembled WGS sequence"/>
</dbReference>
<organism evidence="1 2">
    <name type="scientific">Culex pipiens pipiens</name>
    <name type="common">Northern house mosquito</name>
    <dbReference type="NCBI Taxonomy" id="38569"/>
    <lineage>
        <taxon>Eukaryota</taxon>
        <taxon>Metazoa</taxon>
        <taxon>Ecdysozoa</taxon>
        <taxon>Arthropoda</taxon>
        <taxon>Hexapoda</taxon>
        <taxon>Insecta</taxon>
        <taxon>Pterygota</taxon>
        <taxon>Neoptera</taxon>
        <taxon>Endopterygota</taxon>
        <taxon>Diptera</taxon>
        <taxon>Nematocera</taxon>
        <taxon>Culicoidea</taxon>
        <taxon>Culicidae</taxon>
        <taxon>Culicinae</taxon>
        <taxon>Culicini</taxon>
        <taxon>Culex</taxon>
        <taxon>Culex</taxon>
    </lineage>
</organism>
<proteinExistence type="predicted"/>
<gene>
    <name evidence="1" type="ORF">pipiens_008803</name>
</gene>
<dbReference type="AlphaFoldDB" id="A0ABD1DG27"/>
<reference evidence="1 2" key="1">
    <citation type="submission" date="2024-05" db="EMBL/GenBank/DDBJ databases">
        <title>Culex pipiens pipiens assembly and annotation.</title>
        <authorList>
            <person name="Alout H."/>
            <person name="Durand T."/>
        </authorList>
    </citation>
    <scope>NUCLEOTIDE SEQUENCE [LARGE SCALE GENOMIC DNA]</scope>
    <source>
        <strain evidence="1">HA-2024</strain>
        <tissue evidence="1">Whole body</tissue>
    </source>
</reference>
<name>A0ABD1DG27_CULPP</name>
<sequence length="90" mass="10096">MKRTLRKTCTALPVFTNLSPQSPRSRFSTLATECANEKIVAESISDGSSKILLKSKKASPKKVTSRSKKDNLEFFKDISYIQQGKFMMSC</sequence>
<comment type="caution">
    <text evidence="1">The sequence shown here is derived from an EMBL/GenBank/DDBJ whole genome shotgun (WGS) entry which is preliminary data.</text>
</comment>
<protein>
    <submittedName>
        <fullName evidence="1">Uncharacterized protein</fullName>
    </submittedName>
</protein>
<evidence type="ECO:0000313" key="1">
    <source>
        <dbReference type="EMBL" id="KAL1398635.1"/>
    </source>
</evidence>
<keyword evidence="2" id="KW-1185">Reference proteome</keyword>
<accession>A0ABD1DG27</accession>